<evidence type="ECO:0000259" key="6">
    <source>
        <dbReference type="PROSITE" id="PS51645"/>
    </source>
</evidence>
<reference evidence="7" key="1">
    <citation type="submission" date="2013-05" db="EMBL/GenBank/DDBJ databases">
        <authorList>
            <person name="Yim A.K.Y."/>
            <person name="Chan T.F."/>
            <person name="Ji K.M."/>
            <person name="Liu X.Y."/>
            <person name="Zhou J.W."/>
            <person name="Li R.Q."/>
            <person name="Yang K.Y."/>
            <person name="Li J."/>
            <person name="Li M."/>
            <person name="Law P.T.W."/>
            <person name="Wu Y.L."/>
            <person name="Cai Z.L."/>
            <person name="Qin H."/>
            <person name="Bao Y."/>
            <person name="Leung R.K.K."/>
            <person name="Ng P.K.S."/>
            <person name="Zou J."/>
            <person name="Zhong X.J."/>
            <person name="Ran P.X."/>
            <person name="Zhong N.S."/>
            <person name="Liu Z.G."/>
            <person name="Tsui S.K.W."/>
        </authorList>
    </citation>
    <scope>NUCLEOTIDE SEQUENCE</scope>
    <source>
        <strain evidence="7">Derf</strain>
        <tissue evidence="7">Whole organism</tissue>
    </source>
</reference>
<dbReference type="PROSITE" id="PS00691">
    <property type="entry name" value="DNA_PHOTOLYASES_1_2"/>
    <property type="match status" value="1"/>
</dbReference>
<evidence type="ECO:0000256" key="3">
    <source>
        <dbReference type="ARBA" id="ARBA00022827"/>
    </source>
</evidence>
<evidence type="ECO:0000256" key="1">
    <source>
        <dbReference type="ARBA" id="ARBA00005862"/>
    </source>
</evidence>
<dbReference type="InterPro" id="IPR002081">
    <property type="entry name" value="Cryptochrome/DNA_photolyase_1"/>
</dbReference>
<feature type="domain" description="Photolyase/cryptochrome alpha/beta" evidence="6">
    <location>
        <begin position="1"/>
        <end position="130"/>
    </location>
</feature>
<keyword evidence="8" id="KW-1185">Reference proteome</keyword>
<reference evidence="7" key="2">
    <citation type="journal article" date="2022" name="Res Sq">
        <title>Comparative Genomics Reveals Insights into the Divergent Evolution of Astigmatic Mites and Household Pest Adaptations.</title>
        <authorList>
            <person name="Xiong Q."/>
            <person name="Wan A.T.-Y."/>
            <person name="Liu X.-Y."/>
            <person name="Fung C.S.-H."/>
            <person name="Xiao X."/>
            <person name="Malainual N."/>
            <person name="Hou J."/>
            <person name="Wang L."/>
            <person name="Wang M."/>
            <person name="Yang K."/>
            <person name="Cui Y."/>
            <person name="Leung E."/>
            <person name="Nong W."/>
            <person name="Shin S.-K."/>
            <person name="Au S."/>
            <person name="Jeong K.Y."/>
            <person name="Chew F.T."/>
            <person name="Hui J."/>
            <person name="Leung T.F."/>
            <person name="Tungtrongchitr A."/>
            <person name="Zhong N."/>
            <person name="Liu Z."/>
            <person name="Tsui S."/>
        </authorList>
    </citation>
    <scope>NUCLEOTIDE SEQUENCE</scope>
    <source>
        <strain evidence="7">Derf</strain>
        <tissue evidence="7">Whole organism</tissue>
    </source>
</reference>
<keyword evidence="3 5" id="KW-0274">FAD</keyword>
<evidence type="ECO:0000313" key="8">
    <source>
        <dbReference type="Proteomes" id="UP000790347"/>
    </source>
</evidence>
<dbReference type="GO" id="GO:0009416">
    <property type="term" value="P:response to light stimulus"/>
    <property type="evidence" value="ECO:0007669"/>
    <property type="project" value="TreeGrafter"/>
</dbReference>
<gene>
    <name evidence="7" type="ORF">DERF_011840</name>
</gene>
<accession>A0A922L213</accession>
<sequence length="457" mass="54268">MATLVLLQKDLREFDNPALYNASRRQKPIIIVHVMEKRLGSASKWWLCESLRLFRQQLNESAITLLHLSDSADIQTMFEYLNDRIEIETIYSNGLDFELPDDMANIHESFMANLIFEPQDMTKEFKIFTPFWKFIRANCSPVKPLSNPEWNRKNHHVDIEFDEYNELPMMTGDTNWWNKMTPYWKIGEKAAQQRFKLFVKTKLSDYDYKRDFFCEDGTSKLSPHLRFGEISVRQMYDQLNIKKSNERYCAELGWREFAYHVYRNHPDLTKIPLNPKYRNFWPEFNDDHLKAWKTGNTGYPVIDAAMRNLWATGWMHNRLRMLVASFLVKNLLIPWQHGEEWFYDCLVDADPAVNPFSWQWVAGCGTDSVPYFRIFNPMLQGEKFDPQGIYVREWLPELVDFPTKRNIHQDMFKQPNLRPNNYPAPIIDFKSSRERTLSTFKAIVASKVINLKKPRLA</sequence>
<dbReference type="InterPro" id="IPR014729">
    <property type="entry name" value="Rossmann-like_a/b/a_fold"/>
</dbReference>
<dbReference type="Proteomes" id="UP000790347">
    <property type="component" value="Unassembled WGS sequence"/>
</dbReference>
<dbReference type="PROSITE" id="PS00394">
    <property type="entry name" value="DNA_PHOTOLYASES_1_1"/>
    <property type="match status" value="1"/>
</dbReference>
<dbReference type="SUPFAM" id="SSF48173">
    <property type="entry name" value="Cryptochrome/photolyase FAD-binding domain"/>
    <property type="match status" value="1"/>
</dbReference>
<evidence type="ECO:0000256" key="5">
    <source>
        <dbReference type="PIRSR" id="PIRSR602081-1"/>
    </source>
</evidence>
<dbReference type="EMBL" id="ASGP02000005">
    <property type="protein sequence ID" value="KAH9507142.1"/>
    <property type="molecule type" value="Genomic_DNA"/>
</dbReference>
<dbReference type="SUPFAM" id="SSF52425">
    <property type="entry name" value="Cryptochrome/photolyase, N-terminal domain"/>
    <property type="match status" value="1"/>
</dbReference>
<feature type="binding site" evidence="5">
    <location>
        <position position="206"/>
    </location>
    <ligand>
        <name>FAD</name>
        <dbReference type="ChEBI" id="CHEBI:57692"/>
    </ligand>
</feature>
<dbReference type="Gene3D" id="1.25.40.80">
    <property type="match status" value="1"/>
</dbReference>
<dbReference type="PRINTS" id="PR00147">
    <property type="entry name" value="DNAPHOTLYASE"/>
</dbReference>
<name>A0A922L213_DERFA</name>
<comment type="similarity">
    <text evidence="1">Belongs to the DNA photolyase class-1 family.</text>
</comment>
<proteinExistence type="inferred from homology"/>
<dbReference type="Gene3D" id="3.40.50.620">
    <property type="entry name" value="HUPs"/>
    <property type="match status" value="1"/>
</dbReference>
<comment type="caution">
    <text evidence="7">The sequence shown here is derived from an EMBL/GenBank/DDBJ whole genome shotgun (WGS) entry which is preliminary data.</text>
</comment>
<dbReference type="Pfam" id="PF03441">
    <property type="entry name" value="FAD_binding_7"/>
    <property type="match status" value="1"/>
</dbReference>
<evidence type="ECO:0000313" key="7">
    <source>
        <dbReference type="EMBL" id="KAH9507142.1"/>
    </source>
</evidence>
<dbReference type="InterPro" id="IPR018394">
    <property type="entry name" value="DNA_photolyase_1_CS_C"/>
</dbReference>
<dbReference type="GO" id="GO:0006950">
    <property type="term" value="P:response to stress"/>
    <property type="evidence" value="ECO:0007669"/>
    <property type="project" value="UniProtKB-ARBA"/>
</dbReference>
<dbReference type="InterPro" id="IPR005101">
    <property type="entry name" value="Cryptochr/Photolyase_FAD-bd"/>
</dbReference>
<dbReference type="Gene3D" id="1.10.579.10">
    <property type="entry name" value="DNA Cyclobutane Dipyrimidine Photolyase, subunit A, domain 3"/>
    <property type="match status" value="1"/>
</dbReference>
<dbReference type="GO" id="GO:0003904">
    <property type="term" value="F:deoxyribodipyrimidine photo-lyase activity"/>
    <property type="evidence" value="ECO:0007669"/>
    <property type="project" value="TreeGrafter"/>
</dbReference>
<organism evidence="7 8">
    <name type="scientific">Dermatophagoides farinae</name>
    <name type="common">American house dust mite</name>
    <dbReference type="NCBI Taxonomy" id="6954"/>
    <lineage>
        <taxon>Eukaryota</taxon>
        <taxon>Metazoa</taxon>
        <taxon>Ecdysozoa</taxon>
        <taxon>Arthropoda</taxon>
        <taxon>Chelicerata</taxon>
        <taxon>Arachnida</taxon>
        <taxon>Acari</taxon>
        <taxon>Acariformes</taxon>
        <taxon>Sarcoptiformes</taxon>
        <taxon>Astigmata</taxon>
        <taxon>Psoroptidia</taxon>
        <taxon>Analgoidea</taxon>
        <taxon>Pyroglyphidae</taxon>
        <taxon>Dermatophagoidinae</taxon>
        <taxon>Dermatophagoides</taxon>
    </lineage>
</organism>
<dbReference type="PANTHER" id="PTHR11455:SF9">
    <property type="entry name" value="CRYPTOCHROME CIRCADIAN CLOCK 5 ISOFORM X1"/>
    <property type="match status" value="1"/>
</dbReference>
<feature type="binding site" evidence="5">
    <location>
        <position position="248"/>
    </location>
    <ligand>
        <name>FAD</name>
        <dbReference type="ChEBI" id="CHEBI:57692"/>
    </ligand>
</feature>
<keyword evidence="4" id="KW-0157">Chromophore</keyword>
<dbReference type="InterPro" id="IPR006050">
    <property type="entry name" value="DNA_photolyase_N"/>
</dbReference>
<protein>
    <recommendedName>
        <fullName evidence="6">Photolyase/cryptochrome alpha/beta domain-containing protein</fullName>
    </recommendedName>
</protein>
<dbReference type="InterPro" id="IPR036134">
    <property type="entry name" value="Crypto/Photolyase_FAD-like_sf"/>
</dbReference>
<dbReference type="PANTHER" id="PTHR11455">
    <property type="entry name" value="CRYPTOCHROME"/>
    <property type="match status" value="1"/>
</dbReference>
<dbReference type="GO" id="GO:0003677">
    <property type="term" value="F:DNA binding"/>
    <property type="evidence" value="ECO:0007669"/>
    <property type="project" value="TreeGrafter"/>
</dbReference>
<dbReference type="AlphaFoldDB" id="A0A922L213"/>
<evidence type="ECO:0000256" key="2">
    <source>
        <dbReference type="ARBA" id="ARBA00022630"/>
    </source>
</evidence>
<dbReference type="GO" id="GO:0071949">
    <property type="term" value="F:FAD binding"/>
    <property type="evidence" value="ECO:0007669"/>
    <property type="project" value="TreeGrafter"/>
</dbReference>
<feature type="binding site" evidence="5">
    <location>
        <begin position="348"/>
        <end position="350"/>
    </location>
    <ligand>
        <name>FAD</name>
        <dbReference type="ChEBI" id="CHEBI:57692"/>
    </ligand>
</feature>
<keyword evidence="2 5" id="KW-0285">Flavoprotein</keyword>
<dbReference type="InterPro" id="IPR036155">
    <property type="entry name" value="Crypto/Photolyase_N_sf"/>
</dbReference>
<dbReference type="PROSITE" id="PS51645">
    <property type="entry name" value="PHR_CRY_ALPHA_BETA"/>
    <property type="match status" value="1"/>
</dbReference>
<evidence type="ECO:0000256" key="4">
    <source>
        <dbReference type="ARBA" id="ARBA00022991"/>
    </source>
</evidence>
<dbReference type="Pfam" id="PF00875">
    <property type="entry name" value="DNA_photolyase"/>
    <property type="match status" value="1"/>
</dbReference>
<feature type="binding site" evidence="5">
    <location>
        <begin position="218"/>
        <end position="222"/>
    </location>
    <ligand>
        <name>FAD</name>
        <dbReference type="ChEBI" id="CHEBI:57692"/>
    </ligand>
</feature>
<comment type="cofactor">
    <cofactor evidence="5">
        <name>FAD</name>
        <dbReference type="ChEBI" id="CHEBI:57692"/>
    </cofactor>
    <text evidence="5">Binds 1 FAD per subunit.</text>
</comment>
<dbReference type="GO" id="GO:0006139">
    <property type="term" value="P:nucleobase-containing compound metabolic process"/>
    <property type="evidence" value="ECO:0007669"/>
    <property type="project" value="UniProtKB-ARBA"/>
</dbReference>